<dbReference type="EC" id="4.1.1.81" evidence="4"/>
<keyword evidence="7" id="KW-0456">Lyase</keyword>
<dbReference type="PANTHER" id="PTHR42885:SF1">
    <property type="entry name" value="THREONINE-PHOSPHATE DECARBOXYLASE"/>
    <property type="match status" value="1"/>
</dbReference>
<evidence type="ECO:0000259" key="10">
    <source>
        <dbReference type="Pfam" id="PF00155"/>
    </source>
</evidence>
<dbReference type="NCBIfam" id="TIGR01140">
    <property type="entry name" value="L_thr_O3P_dcar"/>
    <property type="match status" value="1"/>
</dbReference>
<organism evidence="11 12">
    <name type="scientific">Dendrosporobacter quercicolus</name>
    <dbReference type="NCBI Taxonomy" id="146817"/>
    <lineage>
        <taxon>Bacteria</taxon>
        <taxon>Bacillati</taxon>
        <taxon>Bacillota</taxon>
        <taxon>Negativicutes</taxon>
        <taxon>Selenomonadales</taxon>
        <taxon>Sporomusaceae</taxon>
        <taxon>Dendrosporobacter</taxon>
    </lineage>
</organism>
<dbReference type="RefSeq" id="WP_092067705.1">
    <property type="nucleotide sequence ID" value="NZ_FNHB01000001.1"/>
</dbReference>
<proteinExistence type="predicted"/>
<protein>
    <recommendedName>
        <fullName evidence="4">threonine-phosphate decarboxylase</fullName>
        <ecNumber evidence="4">4.1.1.81</ecNumber>
    </recommendedName>
    <alternativeName>
        <fullName evidence="8">L-threonine-O-3-phosphate decarboxylase</fullName>
    </alternativeName>
</protein>
<evidence type="ECO:0000256" key="4">
    <source>
        <dbReference type="ARBA" id="ARBA00012285"/>
    </source>
</evidence>
<feature type="domain" description="Aminotransferase class I/classII large" evidence="10">
    <location>
        <begin position="26"/>
        <end position="353"/>
    </location>
</feature>
<dbReference type="InterPro" id="IPR015424">
    <property type="entry name" value="PyrdxlP-dep_Trfase"/>
</dbReference>
<keyword evidence="5" id="KW-0169">Cobalamin biosynthesis</keyword>
<evidence type="ECO:0000256" key="6">
    <source>
        <dbReference type="ARBA" id="ARBA00022898"/>
    </source>
</evidence>
<keyword evidence="12" id="KW-1185">Reference proteome</keyword>
<comment type="pathway">
    <text evidence="3">Cofactor biosynthesis; adenosylcobalamin biosynthesis.</text>
</comment>
<sequence length="367" mass="40656">MNNTVNFEHGGNIYKALRQSGAGQDDFLDFSANINPLGLAGNVREAVIRSLEDVIHYPDAEAHDLKLAIADFYRLNYDAITVGNGAVELIYVLCHMLKPERVLIPVPAFSEYERAAAAAGAKVDYYFLAEANGFELRPDGIIPMLKGIDIVFIGNPNNPTGTLLTRQELEELIEAANRVGCLVVIDESFIEFLPDDGEYTCRPLIKHYANLVIIHSLTKFYAIPGLRLGFALTPPELANRLNAGKDPWNVNTLAQAAGVAAFQNAEYRSKTKAVVQQARQELFSSLAGIDKIKPYQPTVNFVLIKLTAARITAGELQRRLFVRRILVRDCSNYPGLSPVYLRLAVKLPEQNLRLLNALQEFLTGGDR</sequence>
<dbReference type="UniPathway" id="UPA00148"/>
<comment type="catalytic activity">
    <reaction evidence="9">
        <text>O-phospho-L-threonine + H(+) = (R)-1-aminopropan-2-yl phosphate + CO2</text>
        <dbReference type="Rhea" id="RHEA:11492"/>
        <dbReference type="ChEBI" id="CHEBI:15378"/>
        <dbReference type="ChEBI" id="CHEBI:16526"/>
        <dbReference type="ChEBI" id="CHEBI:58563"/>
        <dbReference type="ChEBI" id="CHEBI:58675"/>
        <dbReference type="EC" id="4.1.1.81"/>
    </reaction>
</comment>
<dbReference type="Gene3D" id="3.90.1150.10">
    <property type="entry name" value="Aspartate Aminotransferase, domain 1"/>
    <property type="match status" value="1"/>
</dbReference>
<dbReference type="GO" id="GO:0048472">
    <property type="term" value="F:threonine-phosphate decarboxylase activity"/>
    <property type="evidence" value="ECO:0007669"/>
    <property type="project" value="UniProtKB-EC"/>
</dbReference>
<evidence type="ECO:0000256" key="2">
    <source>
        <dbReference type="ARBA" id="ARBA00003444"/>
    </source>
</evidence>
<dbReference type="GO" id="GO:0009236">
    <property type="term" value="P:cobalamin biosynthetic process"/>
    <property type="evidence" value="ECO:0007669"/>
    <property type="project" value="UniProtKB-UniPathway"/>
</dbReference>
<evidence type="ECO:0000256" key="3">
    <source>
        <dbReference type="ARBA" id="ARBA00004953"/>
    </source>
</evidence>
<dbReference type="InterPro" id="IPR004838">
    <property type="entry name" value="NHTrfase_class1_PyrdxlP-BS"/>
</dbReference>
<dbReference type="EMBL" id="FNHB01000001">
    <property type="protein sequence ID" value="SDL61973.1"/>
    <property type="molecule type" value="Genomic_DNA"/>
</dbReference>
<dbReference type="STRING" id="146817.SAMN04488502_101367"/>
<keyword evidence="6" id="KW-0663">Pyridoxal phosphate</keyword>
<reference evidence="11 12" key="1">
    <citation type="submission" date="2016-10" db="EMBL/GenBank/DDBJ databases">
        <authorList>
            <person name="de Groot N.N."/>
        </authorList>
    </citation>
    <scope>NUCLEOTIDE SEQUENCE [LARGE SCALE GENOMIC DNA]</scope>
    <source>
        <strain evidence="11 12">DSM 1736</strain>
    </source>
</reference>
<dbReference type="CDD" id="cd00609">
    <property type="entry name" value="AAT_like"/>
    <property type="match status" value="1"/>
</dbReference>
<dbReference type="Gene3D" id="3.40.640.10">
    <property type="entry name" value="Type I PLP-dependent aspartate aminotransferase-like (Major domain)"/>
    <property type="match status" value="1"/>
</dbReference>
<evidence type="ECO:0000256" key="5">
    <source>
        <dbReference type="ARBA" id="ARBA00022573"/>
    </source>
</evidence>
<dbReference type="InterPro" id="IPR004839">
    <property type="entry name" value="Aminotransferase_I/II_large"/>
</dbReference>
<dbReference type="InterPro" id="IPR015422">
    <property type="entry name" value="PyrdxlP-dep_Trfase_small"/>
</dbReference>
<dbReference type="GO" id="GO:0030170">
    <property type="term" value="F:pyridoxal phosphate binding"/>
    <property type="evidence" value="ECO:0007669"/>
    <property type="project" value="InterPro"/>
</dbReference>
<dbReference type="InterPro" id="IPR015421">
    <property type="entry name" value="PyrdxlP-dep_Trfase_major"/>
</dbReference>
<name>A0A1G9LJG6_9FIRM</name>
<evidence type="ECO:0000256" key="8">
    <source>
        <dbReference type="ARBA" id="ARBA00029996"/>
    </source>
</evidence>
<dbReference type="PROSITE" id="PS00105">
    <property type="entry name" value="AA_TRANSFER_CLASS_1"/>
    <property type="match status" value="1"/>
</dbReference>
<dbReference type="InterPro" id="IPR005860">
    <property type="entry name" value="CobD"/>
</dbReference>
<dbReference type="Pfam" id="PF00155">
    <property type="entry name" value="Aminotran_1_2"/>
    <property type="match status" value="1"/>
</dbReference>
<dbReference type="SUPFAM" id="SSF53383">
    <property type="entry name" value="PLP-dependent transferases"/>
    <property type="match status" value="1"/>
</dbReference>
<gene>
    <name evidence="11" type="ORF">SAMN04488502_101367</name>
</gene>
<evidence type="ECO:0000256" key="7">
    <source>
        <dbReference type="ARBA" id="ARBA00023239"/>
    </source>
</evidence>
<dbReference type="PANTHER" id="PTHR42885">
    <property type="entry name" value="HISTIDINOL-PHOSPHATE AMINOTRANSFERASE-RELATED"/>
    <property type="match status" value="1"/>
</dbReference>
<evidence type="ECO:0000256" key="1">
    <source>
        <dbReference type="ARBA" id="ARBA00001933"/>
    </source>
</evidence>
<evidence type="ECO:0000256" key="9">
    <source>
        <dbReference type="ARBA" id="ARBA00048531"/>
    </source>
</evidence>
<accession>A0A1G9LJG6</accession>
<evidence type="ECO:0000313" key="11">
    <source>
        <dbReference type="EMBL" id="SDL61973.1"/>
    </source>
</evidence>
<dbReference type="AlphaFoldDB" id="A0A1G9LJG6"/>
<evidence type="ECO:0000313" key="12">
    <source>
        <dbReference type="Proteomes" id="UP000214880"/>
    </source>
</evidence>
<dbReference type="Proteomes" id="UP000214880">
    <property type="component" value="Unassembled WGS sequence"/>
</dbReference>
<comment type="cofactor">
    <cofactor evidence="1">
        <name>pyridoxal 5'-phosphate</name>
        <dbReference type="ChEBI" id="CHEBI:597326"/>
    </cofactor>
</comment>
<dbReference type="OrthoDB" id="9813612at2"/>
<comment type="function">
    <text evidence="2">Decarboxylates L-threonine-O-3-phosphate to yield (R)-1-amino-2-propanol O-2-phosphate, the precursor for the linkage between the nucleotide loop and the corrin ring in cobalamin.</text>
</comment>